<dbReference type="Proteomes" id="UP001652504">
    <property type="component" value="Unassembled WGS sequence"/>
</dbReference>
<keyword evidence="2" id="KW-1185">Reference proteome</keyword>
<evidence type="ECO:0000313" key="1">
    <source>
        <dbReference type="EMBL" id="MCV2884316.1"/>
    </source>
</evidence>
<sequence length="58" mass="6659">MEYIKYDETHLIIGGLSESASTAILYFEVDIKEYLQDEIYSTVLVPLPIGRRGQRPPE</sequence>
<dbReference type="RefSeq" id="WP_263711544.1">
    <property type="nucleotide sequence ID" value="NZ_JAOWKX010000003.1"/>
</dbReference>
<comment type="caution">
    <text evidence="1">The sequence shown here is derived from an EMBL/GenBank/DDBJ whole genome shotgun (WGS) entry which is preliminary data.</text>
</comment>
<gene>
    <name evidence="1" type="ORF">OE749_06380</name>
</gene>
<protein>
    <submittedName>
        <fullName evidence="1">Uncharacterized protein</fullName>
    </submittedName>
</protein>
<dbReference type="EMBL" id="JAOWKX010000003">
    <property type="protein sequence ID" value="MCV2884316.1"/>
    <property type="molecule type" value="Genomic_DNA"/>
</dbReference>
<reference evidence="1 2" key="1">
    <citation type="submission" date="2022-10" db="EMBL/GenBank/DDBJ databases">
        <title>Aestuariibacter sp. AA17 isolated from Montipora capitata coral fragment.</title>
        <authorList>
            <person name="Emsley S.A."/>
            <person name="Pfannmuller K.M."/>
            <person name="Loughran R.M."/>
            <person name="Shlafstein M."/>
            <person name="Papke E."/>
            <person name="Saw J.H."/>
            <person name="Ushijima B."/>
            <person name="Videau P."/>
        </authorList>
    </citation>
    <scope>NUCLEOTIDE SEQUENCE [LARGE SCALE GENOMIC DNA]</scope>
    <source>
        <strain evidence="1 2">AA17</strain>
    </source>
</reference>
<accession>A0ABT3A6L0</accession>
<organism evidence="1 2">
    <name type="scientific">Fluctibacter corallii</name>
    <dbReference type="NCBI Taxonomy" id="2984329"/>
    <lineage>
        <taxon>Bacteria</taxon>
        <taxon>Pseudomonadati</taxon>
        <taxon>Pseudomonadota</taxon>
        <taxon>Gammaproteobacteria</taxon>
        <taxon>Alteromonadales</taxon>
        <taxon>Alteromonadaceae</taxon>
        <taxon>Fluctibacter</taxon>
    </lineage>
</organism>
<evidence type="ECO:0000313" key="2">
    <source>
        <dbReference type="Proteomes" id="UP001652504"/>
    </source>
</evidence>
<name>A0ABT3A6L0_9ALTE</name>
<proteinExistence type="predicted"/>